<name>B4J8H7_DROGR</name>
<dbReference type="Pfam" id="PF01847">
    <property type="entry name" value="VHL"/>
    <property type="match status" value="1"/>
</dbReference>
<dbReference type="Gene3D" id="2.60.40.780">
    <property type="entry name" value="von Hippel-Lindau disease tumour suppressor, beta domain"/>
    <property type="match status" value="1"/>
</dbReference>
<dbReference type="KEGG" id="dgr:6560410"/>
<gene>
    <name evidence="3" type="primary">Dgri\GH19949</name>
    <name evidence="3" type="ORF">Dgri_GH19949</name>
</gene>
<dbReference type="AlphaFoldDB" id="B4J8H7"/>
<dbReference type="InParanoid" id="B4J8H7"/>
<dbReference type="CDD" id="cd05468">
    <property type="entry name" value="pVHL"/>
    <property type="match status" value="1"/>
</dbReference>
<organism evidence="4">
    <name type="scientific">Drosophila grimshawi</name>
    <name type="common">Hawaiian fruit fly</name>
    <name type="synonym">Idiomyia grimshawi</name>
    <dbReference type="NCBI Taxonomy" id="7222"/>
    <lineage>
        <taxon>Eukaryota</taxon>
        <taxon>Metazoa</taxon>
        <taxon>Ecdysozoa</taxon>
        <taxon>Arthropoda</taxon>
        <taxon>Hexapoda</taxon>
        <taxon>Insecta</taxon>
        <taxon>Pterygota</taxon>
        <taxon>Neoptera</taxon>
        <taxon>Endopterygota</taxon>
        <taxon>Diptera</taxon>
        <taxon>Brachycera</taxon>
        <taxon>Muscomorpha</taxon>
        <taxon>Ephydroidea</taxon>
        <taxon>Drosophilidae</taxon>
        <taxon>Drosophila</taxon>
        <taxon>Hawaiian Drosophila</taxon>
    </lineage>
</organism>
<dbReference type="PhylomeDB" id="B4J8H7"/>
<dbReference type="Proteomes" id="UP000001070">
    <property type="component" value="Unassembled WGS sequence"/>
</dbReference>
<sequence length="192" mass="23244">MELRIARSNYNWNDHPAGQPQVEEEVYVQFVNTTNHTVNLFWTSDINAEYIQYTLKPKHKVPVNTFNTHIWFFREYYTGEHMHVRRKRLFYPVRIRIPRNPQQPEELRDVRSEILIHLPLRTLKEMCLCWIAKRLNRKLAKEPRQYIDGYMIPTTLKEELLAKLTTIEAYTQEFRRQGVMNQLRRDSANSRP</sequence>
<dbReference type="FunCoup" id="B4J8H7">
    <property type="interactions" value="122"/>
</dbReference>
<dbReference type="OrthoDB" id="413400at2759"/>
<dbReference type="HOGENOM" id="CLU_116090_1_0_1"/>
<evidence type="ECO:0000313" key="3">
    <source>
        <dbReference type="EMBL" id="EDW02336.1"/>
    </source>
</evidence>
<dbReference type="SMR" id="B4J8H7"/>
<evidence type="ECO:0000259" key="2">
    <source>
        <dbReference type="Pfam" id="PF01847"/>
    </source>
</evidence>
<dbReference type="OMA" id="WFFRDYY"/>
<proteinExistence type="inferred from homology"/>
<reference evidence="3 4" key="1">
    <citation type="journal article" date="2007" name="Nature">
        <title>Evolution of genes and genomes on the Drosophila phylogeny.</title>
        <authorList>
            <consortium name="Drosophila 12 Genomes Consortium"/>
            <person name="Clark A.G."/>
            <person name="Eisen M.B."/>
            <person name="Smith D.R."/>
            <person name="Bergman C.M."/>
            <person name="Oliver B."/>
            <person name="Markow T.A."/>
            <person name="Kaufman T.C."/>
            <person name="Kellis M."/>
            <person name="Gelbart W."/>
            <person name="Iyer V.N."/>
            <person name="Pollard D.A."/>
            <person name="Sackton T.B."/>
            <person name="Larracuente A.M."/>
            <person name="Singh N.D."/>
            <person name="Abad J.P."/>
            <person name="Abt D.N."/>
            <person name="Adryan B."/>
            <person name="Aguade M."/>
            <person name="Akashi H."/>
            <person name="Anderson W.W."/>
            <person name="Aquadro C.F."/>
            <person name="Ardell D.H."/>
            <person name="Arguello R."/>
            <person name="Artieri C.G."/>
            <person name="Barbash D.A."/>
            <person name="Barker D."/>
            <person name="Barsanti P."/>
            <person name="Batterham P."/>
            <person name="Batzoglou S."/>
            <person name="Begun D."/>
            <person name="Bhutkar A."/>
            <person name="Blanco E."/>
            <person name="Bosak S.A."/>
            <person name="Bradley R.K."/>
            <person name="Brand A.D."/>
            <person name="Brent M.R."/>
            <person name="Brooks A.N."/>
            <person name="Brown R.H."/>
            <person name="Butlin R.K."/>
            <person name="Caggese C."/>
            <person name="Calvi B.R."/>
            <person name="Bernardo de Carvalho A."/>
            <person name="Caspi A."/>
            <person name="Castrezana S."/>
            <person name="Celniker S.E."/>
            <person name="Chang J.L."/>
            <person name="Chapple C."/>
            <person name="Chatterji S."/>
            <person name="Chinwalla A."/>
            <person name="Civetta A."/>
            <person name="Clifton S.W."/>
            <person name="Comeron J.M."/>
            <person name="Costello J.C."/>
            <person name="Coyne J.A."/>
            <person name="Daub J."/>
            <person name="David R.G."/>
            <person name="Delcher A.L."/>
            <person name="Delehaunty K."/>
            <person name="Do C.B."/>
            <person name="Ebling H."/>
            <person name="Edwards K."/>
            <person name="Eickbush T."/>
            <person name="Evans J.D."/>
            <person name="Filipski A."/>
            <person name="Findeiss S."/>
            <person name="Freyhult E."/>
            <person name="Fulton L."/>
            <person name="Fulton R."/>
            <person name="Garcia A.C."/>
            <person name="Gardiner A."/>
            <person name="Garfield D.A."/>
            <person name="Garvin B.E."/>
            <person name="Gibson G."/>
            <person name="Gilbert D."/>
            <person name="Gnerre S."/>
            <person name="Godfrey J."/>
            <person name="Good R."/>
            <person name="Gotea V."/>
            <person name="Gravely B."/>
            <person name="Greenberg A.J."/>
            <person name="Griffiths-Jones S."/>
            <person name="Gross S."/>
            <person name="Guigo R."/>
            <person name="Gustafson E.A."/>
            <person name="Haerty W."/>
            <person name="Hahn M.W."/>
            <person name="Halligan D.L."/>
            <person name="Halpern A.L."/>
            <person name="Halter G.M."/>
            <person name="Han M.V."/>
            <person name="Heger A."/>
            <person name="Hillier L."/>
            <person name="Hinrichs A.S."/>
            <person name="Holmes I."/>
            <person name="Hoskins R.A."/>
            <person name="Hubisz M.J."/>
            <person name="Hultmark D."/>
            <person name="Huntley M.A."/>
            <person name="Jaffe D.B."/>
            <person name="Jagadeeshan S."/>
            <person name="Jeck W.R."/>
            <person name="Johnson J."/>
            <person name="Jones C.D."/>
            <person name="Jordan W.C."/>
            <person name="Karpen G.H."/>
            <person name="Kataoka E."/>
            <person name="Keightley P.D."/>
            <person name="Kheradpour P."/>
            <person name="Kirkness E.F."/>
            <person name="Koerich L.B."/>
            <person name="Kristiansen K."/>
            <person name="Kudrna D."/>
            <person name="Kulathinal R.J."/>
            <person name="Kumar S."/>
            <person name="Kwok R."/>
            <person name="Lander E."/>
            <person name="Langley C.H."/>
            <person name="Lapoint R."/>
            <person name="Lazzaro B.P."/>
            <person name="Lee S.J."/>
            <person name="Levesque L."/>
            <person name="Li R."/>
            <person name="Lin C.F."/>
            <person name="Lin M.F."/>
            <person name="Lindblad-Toh K."/>
            <person name="Llopart A."/>
            <person name="Long M."/>
            <person name="Low L."/>
            <person name="Lozovsky E."/>
            <person name="Lu J."/>
            <person name="Luo M."/>
            <person name="Machado C.A."/>
            <person name="Makalowski W."/>
            <person name="Marzo M."/>
            <person name="Matsuda M."/>
            <person name="Matzkin L."/>
            <person name="McAllister B."/>
            <person name="McBride C.S."/>
            <person name="McKernan B."/>
            <person name="McKernan K."/>
            <person name="Mendez-Lago M."/>
            <person name="Minx P."/>
            <person name="Mollenhauer M.U."/>
            <person name="Montooth K."/>
            <person name="Mount S.M."/>
            <person name="Mu X."/>
            <person name="Myers E."/>
            <person name="Negre B."/>
            <person name="Newfeld S."/>
            <person name="Nielsen R."/>
            <person name="Noor M.A."/>
            <person name="O'Grady P."/>
            <person name="Pachter L."/>
            <person name="Papaceit M."/>
            <person name="Parisi M.J."/>
            <person name="Parisi M."/>
            <person name="Parts L."/>
            <person name="Pedersen J.S."/>
            <person name="Pesole G."/>
            <person name="Phillippy A.M."/>
            <person name="Ponting C.P."/>
            <person name="Pop M."/>
            <person name="Porcelli D."/>
            <person name="Powell J.R."/>
            <person name="Prohaska S."/>
            <person name="Pruitt K."/>
            <person name="Puig M."/>
            <person name="Quesneville H."/>
            <person name="Ram K.R."/>
            <person name="Rand D."/>
            <person name="Rasmussen M.D."/>
            <person name="Reed L.K."/>
            <person name="Reenan R."/>
            <person name="Reily A."/>
            <person name="Remington K.A."/>
            <person name="Rieger T.T."/>
            <person name="Ritchie M.G."/>
            <person name="Robin C."/>
            <person name="Rogers Y.H."/>
            <person name="Rohde C."/>
            <person name="Rozas J."/>
            <person name="Rubenfield M.J."/>
            <person name="Ruiz A."/>
            <person name="Russo S."/>
            <person name="Salzberg S.L."/>
            <person name="Sanchez-Gracia A."/>
            <person name="Saranga D.J."/>
            <person name="Sato H."/>
            <person name="Schaeffer S.W."/>
            <person name="Schatz M.C."/>
            <person name="Schlenke T."/>
            <person name="Schwartz R."/>
            <person name="Segarra C."/>
            <person name="Singh R.S."/>
            <person name="Sirot L."/>
            <person name="Sirota M."/>
            <person name="Sisneros N.B."/>
            <person name="Smith C.D."/>
            <person name="Smith T.F."/>
            <person name="Spieth J."/>
            <person name="Stage D.E."/>
            <person name="Stark A."/>
            <person name="Stephan W."/>
            <person name="Strausberg R.L."/>
            <person name="Strempel S."/>
            <person name="Sturgill D."/>
            <person name="Sutton G."/>
            <person name="Sutton G.G."/>
            <person name="Tao W."/>
            <person name="Teichmann S."/>
            <person name="Tobari Y.N."/>
            <person name="Tomimura Y."/>
            <person name="Tsolas J.M."/>
            <person name="Valente V.L."/>
            <person name="Venter E."/>
            <person name="Venter J.C."/>
            <person name="Vicario S."/>
            <person name="Vieira F.G."/>
            <person name="Vilella A.J."/>
            <person name="Villasante A."/>
            <person name="Walenz B."/>
            <person name="Wang J."/>
            <person name="Wasserman M."/>
            <person name="Watts T."/>
            <person name="Wilson D."/>
            <person name="Wilson R.K."/>
            <person name="Wing R.A."/>
            <person name="Wolfner M.F."/>
            <person name="Wong A."/>
            <person name="Wong G.K."/>
            <person name="Wu C.I."/>
            <person name="Wu G."/>
            <person name="Yamamoto D."/>
            <person name="Yang H.P."/>
            <person name="Yang S.P."/>
            <person name="Yorke J.A."/>
            <person name="Yoshida K."/>
            <person name="Zdobnov E."/>
            <person name="Zhang P."/>
            <person name="Zhang Y."/>
            <person name="Zimin A.V."/>
            <person name="Baldwin J."/>
            <person name="Abdouelleil A."/>
            <person name="Abdulkadir J."/>
            <person name="Abebe A."/>
            <person name="Abera B."/>
            <person name="Abreu J."/>
            <person name="Acer S.C."/>
            <person name="Aftuck L."/>
            <person name="Alexander A."/>
            <person name="An P."/>
            <person name="Anderson E."/>
            <person name="Anderson S."/>
            <person name="Arachi H."/>
            <person name="Azer M."/>
            <person name="Bachantsang P."/>
            <person name="Barry A."/>
            <person name="Bayul T."/>
            <person name="Berlin A."/>
            <person name="Bessette D."/>
            <person name="Bloom T."/>
            <person name="Blye J."/>
            <person name="Boguslavskiy L."/>
            <person name="Bonnet C."/>
            <person name="Boukhgalter B."/>
            <person name="Bourzgui I."/>
            <person name="Brown A."/>
            <person name="Cahill P."/>
            <person name="Channer S."/>
            <person name="Cheshatsang Y."/>
            <person name="Chuda L."/>
            <person name="Citroen M."/>
            <person name="Collymore A."/>
            <person name="Cooke P."/>
            <person name="Costello M."/>
            <person name="D'Aco K."/>
            <person name="Daza R."/>
            <person name="De Haan G."/>
            <person name="DeGray S."/>
            <person name="DeMaso C."/>
            <person name="Dhargay N."/>
            <person name="Dooley K."/>
            <person name="Dooley E."/>
            <person name="Doricent M."/>
            <person name="Dorje P."/>
            <person name="Dorjee K."/>
            <person name="Dupes A."/>
            <person name="Elong R."/>
            <person name="Falk J."/>
            <person name="Farina A."/>
            <person name="Faro S."/>
            <person name="Ferguson D."/>
            <person name="Fisher S."/>
            <person name="Foley C.D."/>
            <person name="Franke A."/>
            <person name="Friedrich D."/>
            <person name="Gadbois L."/>
            <person name="Gearin G."/>
            <person name="Gearin C.R."/>
            <person name="Giannoukos G."/>
            <person name="Goode T."/>
            <person name="Graham J."/>
            <person name="Grandbois E."/>
            <person name="Grewal S."/>
            <person name="Gyaltsen K."/>
            <person name="Hafez N."/>
            <person name="Hagos B."/>
            <person name="Hall J."/>
            <person name="Henson C."/>
            <person name="Hollinger A."/>
            <person name="Honan T."/>
            <person name="Huard M.D."/>
            <person name="Hughes L."/>
            <person name="Hurhula B."/>
            <person name="Husby M.E."/>
            <person name="Kamat A."/>
            <person name="Kanga B."/>
            <person name="Kashin S."/>
            <person name="Khazanovich D."/>
            <person name="Kisner P."/>
            <person name="Lance K."/>
            <person name="Lara M."/>
            <person name="Lee W."/>
            <person name="Lennon N."/>
            <person name="Letendre F."/>
            <person name="LeVine R."/>
            <person name="Lipovsky A."/>
            <person name="Liu X."/>
            <person name="Liu J."/>
            <person name="Liu S."/>
            <person name="Lokyitsang T."/>
            <person name="Lokyitsang Y."/>
            <person name="Lubonja R."/>
            <person name="Lui A."/>
            <person name="MacDonald P."/>
            <person name="Magnisalis V."/>
            <person name="Maru K."/>
            <person name="Matthews C."/>
            <person name="McCusker W."/>
            <person name="McDonough S."/>
            <person name="Mehta T."/>
            <person name="Meldrim J."/>
            <person name="Meneus L."/>
            <person name="Mihai O."/>
            <person name="Mihalev A."/>
            <person name="Mihova T."/>
            <person name="Mittelman R."/>
            <person name="Mlenga V."/>
            <person name="Montmayeur A."/>
            <person name="Mulrain L."/>
            <person name="Navidi A."/>
            <person name="Naylor J."/>
            <person name="Negash T."/>
            <person name="Nguyen T."/>
            <person name="Nguyen N."/>
            <person name="Nicol R."/>
            <person name="Norbu C."/>
            <person name="Norbu N."/>
            <person name="Novod N."/>
            <person name="O'Neill B."/>
            <person name="Osman S."/>
            <person name="Markiewicz E."/>
            <person name="Oyono O.L."/>
            <person name="Patti C."/>
            <person name="Phunkhang P."/>
            <person name="Pierre F."/>
            <person name="Priest M."/>
            <person name="Raghuraman S."/>
            <person name="Rege F."/>
            <person name="Reyes R."/>
            <person name="Rise C."/>
            <person name="Rogov P."/>
            <person name="Ross K."/>
            <person name="Ryan E."/>
            <person name="Settipalli S."/>
            <person name="Shea T."/>
            <person name="Sherpa N."/>
            <person name="Shi L."/>
            <person name="Shih D."/>
            <person name="Sparrow T."/>
            <person name="Spaulding J."/>
            <person name="Stalker J."/>
            <person name="Stange-Thomann N."/>
            <person name="Stavropoulos S."/>
            <person name="Stone C."/>
            <person name="Strader C."/>
            <person name="Tesfaye S."/>
            <person name="Thomson T."/>
            <person name="Thoulutsang Y."/>
            <person name="Thoulutsang D."/>
            <person name="Topham K."/>
            <person name="Topping I."/>
            <person name="Tsamla T."/>
            <person name="Vassiliev H."/>
            <person name="Vo A."/>
            <person name="Wangchuk T."/>
            <person name="Wangdi T."/>
            <person name="Weiand M."/>
            <person name="Wilkinson J."/>
            <person name="Wilson A."/>
            <person name="Yadav S."/>
            <person name="Young G."/>
            <person name="Yu Q."/>
            <person name="Zembek L."/>
            <person name="Zhong D."/>
            <person name="Zimmer A."/>
            <person name="Zwirko Z."/>
            <person name="Jaffe D.B."/>
            <person name="Alvarez P."/>
            <person name="Brockman W."/>
            <person name="Butler J."/>
            <person name="Chin C."/>
            <person name="Gnerre S."/>
            <person name="Grabherr M."/>
            <person name="Kleber M."/>
            <person name="Mauceli E."/>
            <person name="MacCallum I."/>
        </authorList>
    </citation>
    <scope>NUCLEOTIDE SEQUENCE [LARGE SCALE GENOMIC DNA]</scope>
    <source>
        <strain evidence="4">Tucson 15287-2541.00</strain>
    </source>
</reference>
<dbReference type="SUPFAM" id="SSF49468">
    <property type="entry name" value="VHL"/>
    <property type="match status" value="1"/>
</dbReference>
<keyword evidence="4" id="KW-1185">Reference proteome</keyword>
<evidence type="ECO:0000313" key="4">
    <source>
        <dbReference type="Proteomes" id="UP000001070"/>
    </source>
</evidence>
<dbReference type="InterPro" id="IPR024053">
    <property type="entry name" value="VHL_beta_dom"/>
</dbReference>
<dbReference type="InterPro" id="IPR022772">
    <property type="entry name" value="VHL_tumour_suppress_b/a_dom"/>
</dbReference>
<dbReference type="eggNOG" id="KOG4710">
    <property type="taxonomic scope" value="Eukaryota"/>
</dbReference>
<dbReference type="InterPro" id="IPR037140">
    <property type="entry name" value="VHL_beta_dom_sf"/>
</dbReference>
<accession>B4J8H7</accession>
<dbReference type="EMBL" id="CH916367">
    <property type="protein sequence ID" value="EDW02336.1"/>
    <property type="molecule type" value="Genomic_DNA"/>
</dbReference>
<feature type="domain" description="von Hippel-Lindau disease tumour suppressor beta" evidence="2">
    <location>
        <begin position="25"/>
        <end position="92"/>
    </location>
</feature>
<evidence type="ECO:0000256" key="1">
    <source>
        <dbReference type="ARBA" id="ARBA00010057"/>
    </source>
</evidence>
<dbReference type="InterPro" id="IPR036208">
    <property type="entry name" value="VHL_sf"/>
</dbReference>
<comment type="similarity">
    <text evidence="1">Belongs to the VHL family.</text>
</comment>
<protein>
    <submittedName>
        <fullName evidence="3">GH19949</fullName>
    </submittedName>
</protein>
<dbReference type="STRING" id="7222.B4J8H7"/>